<proteinExistence type="predicted"/>
<dbReference type="Pfam" id="PF20133">
    <property type="entry name" value="HHL1-like"/>
    <property type="match status" value="1"/>
</dbReference>
<dbReference type="EMBL" id="JAMPKK010000044">
    <property type="protein sequence ID" value="MEP0866457.1"/>
    <property type="molecule type" value="Genomic_DNA"/>
</dbReference>
<organism evidence="2 3">
    <name type="scientific">Funiculus sociatus GB2-A5</name>
    <dbReference type="NCBI Taxonomy" id="2933946"/>
    <lineage>
        <taxon>Bacteria</taxon>
        <taxon>Bacillati</taxon>
        <taxon>Cyanobacteriota</taxon>
        <taxon>Cyanophyceae</taxon>
        <taxon>Coleofasciculales</taxon>
        <taxon>Coleofasciculaceae</taxon>
        <taxon>Funiculus</taxon>
    </lineage>
</organism>
<gene>
    <name evidence="2" type="ORF">NDI37_18530</name>
</gene>
<dbReference type="PANTHER" id="PTHR48191">
    <property type="entry name" value="PROTEIN HHL1 CHLOROPLASTIC"/>
    <property type="match status" value="1"/>
</dbReference>
<dbReference type="InterPro" id="IPR045388">
    <property type="entry name" value="HHL1-like"/>
</dbReference>
<evidence type="ECO:0000256" key="1">
    <source>
        <dbReference type="SAM" id="MobiDB-lite"/>
    </source>
</evidence>
<dbReference type="RefSeq" id="WP_190428058.1">
    <property type="nucleotide sequence ID" value="NZ_JAMPKK010000044.1"/>
</dbReference>
<comment type="caution">
    <text evidence="2">The sequence shown here is derived from an EMBL/GenBank/DDBJ whole genome shotgun (WGS) entry which is preliminary data.</text>
</comment>
<dbReference type="Proteomes" id="UP001442494">
    <property type="component" value="Unassembled WGS sequence"/>
</dbReference>
<evidence type="ECO:0000313" key="3">
    <source>
        <dbReference type="Proteomes" id="UP001442494"/>
    </source>
</evidence>
<feature type="region of interest" description="Disordered" evidence="1">
    <location>
        <begin position="1"/>
        <end position="31"/>
    </location>
</feature>
<sequence length="144" mass="16390">MTTNSGFGKAKTNKKPTKSASKRTQASKQYDKLKSEGVPEFNIYIRTQGKKNWYPAGSLAVNRTSQINQAIFQEEENLREASLRLYPVLRKNKSQLEYGYRLKGSEFADEPIEVAVPQEPVLPNFFQSTFDKVKNSFSGLFKRG</sequence>
<accession>A0ABV0JST7</accession>
<keyword evidence="3" id="KW-1185">Reference proteome</keyword>
<protein>
    <submittedName>
        <fullName evidence="2">DUF6523 family protein</fullName>
    </submittedName>
</protein>
<evidence type="ECO:0000313" key="2">
    <source>
        <dbReference type="EMBL" id="MEP0866457.1"/>
    </source>
</evidence>
<dbReference type="PANTHER" id="PTHR48191:SF2">
    <property type="entry name" value="PROTEIN HHL1, CHLOROPLASTIC"/>
    <property type="match status" value="1"/>
</dbReference>
<name>A0ABV0JST7_9CYAN</name>
<feature type="compositionally biased region" description="Basic residues" evidence="1">
    <location>
        <begin position="11"/>
        <end position="21"/>
    </location>
</feature>
<reference evidence="2 3" key="1">
    <citation type="submission" date="2022-04" db="EMBL/GenBank/DDBJ databases">
        <title>Positive selection, recombination, and allopatry shape intraspecific diversity of widespread and dominant cyanobacteria.</title>
        <authorList>
            <person name="Wei J."/>
            <person name="Shu W."/>
            <person name="Hu C."/>
        </authorList>
    </citation>
    <scope>NUCLEOTIDE SEQUENCE [LARGE SCALE GENOMIC DNA]</scope>
    <source>
        <strain evidence="2 3">GB2-A5</strain>
    </source>
</reference>